<sequence length="295" mass="32917">MMQKIILITGATDGIGKVAAKALAKQGHKVIIHGRNKEKAQAVRDEIKRETGNNKIDTIIADLFSLADVKKMSEEFKSRYERLDVLINNAGAIFGKNRETTKEGLEKTMTLNVFSPLLLTELLMDVLVKSPSARIINTSSAMHRRSAKPDFSDLQLEKRYSSSGSYALSKLYLIWLTQHLAAQLKKQGIRNVTANVSHPGAVATQFGQSNDKGFFINLVFKGAMGLSRIIRVLGDPEKGAATTVYLATSQQVEGVSGKFFDHKMKEEKPQDKHYSKENEQKLWDSCMRIISPYLK</sequence>
<evidence type="ECO:0000256" key="1">
    <source>
        <dbReference type="ARBA" id="ARBA00023002"/>
    </source>
</evidence>
<dbReference type="InterPro" id="IPR036291">
    <property type="entry name" value="NAD(P)-bd_dom_sf"/>
</dbReference>
<dbReference type="PRINTS" id="PR00081">
    <property type="entry name" value="GDHRDH"/>
</dbReference>
<dbReference type="Gene3D" id="3.40.50.720">
    <property type="entry name" value="NAD(P)-binding Rossmann-like Domain"/>
    <property type="match status" value="1"/>
</dbReference>
<dbReference type="Proteomes" id="UP000249260">
    <property type="component" value="Unassembled WGS sequence"/>
</dbReference>
<proteinExistence type="inferred from homology"/>
<comment type="similarity">
    <text evidence="2">Belongs to the short-chain dehydrogenases/reductases (SDR) family.</text>
</comment>
<dbReference type="PANTHER" id="PTHR43157">
    <property type="entry name" value="PHOSPHATIDYLINOSITOL-GLYCAN BIOSYNTHESIS CLASS F PROTEIN-RELATED"/>
    <property type="match status" value="1"/>
</dbReference>
<evidence type="ECO:0000313" key="3">
    <source>
        <dbReference type="EMBL" id="RAP73529.1"/>
    </source>
</evidence>
<dbReference type="OrthoDB" id="9809821at2"/>
<protein>
    <submittedName>
        <fullName evidence="3">Ketoreductase</fullName>
    </submittedName>
</protein>
<reference evidence="3 4" key="1">
    <citation type="submission" date="2018-06" db="EMBL/GenBank/DDBJ databases">
        <title>Paenibacillus montanisoli sp. nov., isolated from mountain area soil.</title>
        <authorList>
            <person name="Wu M."/>
        </authorList>
    </citation>
    <scope>NUCLEOTIDE SEQUENCE [LARGE SCALE GENOMIC DNA]</scope>
    <source>
        <strain evidence="3 4">RA17</strain>
    </source>
</reference>
<evidence type="ECO:0000313" key="4">
    <source>
        <dbReference type="Proteomes" id="UP000249260"/>
    </source>
</evidence>
<dbReference type="PRINTS" id="PR00080">
    <property type="entry name" value="SDRFAMILY"/>
</dbReference>
<dbReference type="EMBL" id="QLUW01000006">
    <property type="protein sequence ID" value="RAP73529.1"/>
    <property type="molecule type" value="Genomic_DNA"/>
</dbReference>
<dbReference type="AlphaFoldDB" id="A0A328TSH3"/>
<comment type="caution">
    <text evidence="3">The sequence shown here is derived from an EMBL/GenBank/DDBJ whole genome shotgun (WGS) entry which is preliminary data.</text>
</comment>
<keyword evidence="1" id="KW-0560">Oxidoreductase</keyword>
<dbReference type="InterPro" id="IPR002347">
    <property type="entry name" value="SDR_fam"/>
</dbReference>
<gene>
    <name evidence="3" type="ORF">DL346_24935</name>
</gene>
<keyword evidence="4" id="KW-1185">Reference proteome</keyword>
<dbReference type="PANTHER" id="PTHR43157:SF31">
    <property type="entry name" value="PHOSPHATIDYLINOSITOL-GLYCAN BIOSYNTHESIS CLASS F PROTEIN"/>
    <property type="match status" value="1"/>
</dbReference>
<evidence type="ECO:0000256" key="2">
    <source>
        <dbReference type="RuleBase" id="RU000363"/>
    </source>
</evidence>
<dbReference type="SUPFAM" id="SSF51735">
    <property type="entry name" value="NAD(P)-binding Rossmann-fold domains"/>
    <property type="match status" value="1"/>
</dbReference>
<accession>A0A328TSH3</accession>
<organism evidence="3 4">
    <name type="scientific">Paenibacillus montanisoli</name>
    <dbReference type="NCBI Taxonomy" id="2081970"/>
    <lineage>
        <taxon>Bacteria</taxon>
        <taxon>Bacillati</taxon>
        <taxon>Bacillota</taxon>
        <taxon>Bacilli</taxon>
        <taxon>Bacillales</taxon>
        <taxon>Paenibacillaceae</taxon>
        <taxon>Paenibacillus</taxon>
    </lineage>
</organism>
<dbReference type="GO" id="GO:0016491">
    <property type="term" value="F:oxidoreductase activity"/>
    <property type="evidence" value="ECO:0007669"/>
    <property type="project" value="UniProtKB-KW"/>
</dbReference>
<name>A0A328TSH3_9BACL</name>
<dbReference type="Pfam" id="PF00106">
    <property type="entry name" value="adh_short"/>
    <property type="match status" value="1"/>
</dbReference>
<dbReference type="CDD" id="cd05327">
    <property type="entry name" value="retinol-DH_like_SDR_c_like"/>
    <property type="match status" value="1"/>
</dbReference>